<reference evidence="2 3" key="1">
    <citation type="submission" date="2019-03" db="EMBL/GenBank/DDBJ databases">
        <title>Genomic Encyclopedia of Type Strains, Phase IV (KMG-IV): sequencing the most valuable type-strain genomes for metagenomic binning, comparative biology and taxonomic classification.</title>
        <authorList>
            <person name="Goeker M."/>
        </authorList>
    </citation>
    <scope>NUCLEOTIDE SEQUENCE [LARGE SCALE GENOMIC DNA]</scope>
    <source>
        <strain evidence="2 3">DSM 2781</strain>
    </source>
</reference>
<dbReference type="InterPro" id="IPR005546">
    <property type="entry name" value="Autotransporte_beta"/>
</dbReference>
<evidence type="ECO:0000313" key="2">
    <source>
        <dbReference type="EMBL" id="TCP27244.1"/>
    </source>
</evidence>
<keyword evidence="3" id="KW-1185">Reference proteome</keyword>
<dbReference type="AlphaFoldDB" id="A0A4R2P038"/>
<organism evidence="2 3">
    <name type="scientific">Rhodovulum adriaticum</name>
    <name type="common">Rhodopseudomonas adriatica</name>
    <dbReference type="NCBI Taxonomy" id="35804"/>
    <lineage>
        <taxon>Bacteria</taxon>
        <taxon>Pseudomonadati</taxon>
        <taxon>Pseudomonadota</taxon>
        <taxon>Alphaproteobacteria</taxon>
        <taxon>Rhodobacterales</taxon>
        <taxon>Paracoccaceae</taxon>
        <taxon>Rhodovulum</taxon>
    </lineage>
</organism>
<feature type="domain" description="Autotransporter" evidence="1">
    <location>
        <begin position="593"/>
        <end position="896"/>
    </location>
</feature>
<dbReference type="OrthoDB" id="7779033at2"/>
<proteinExistence type="predicted"/>
<dbReference type="InterPro" id="IPR036709">
    <property type="entry name" value="Autotransporte_beta_dom_sf"/>
</dbReference>
<gene>
    <name evidence="2" type="ORF">EV656_101147</name>
</gene>
<evidence type="ECO:0000259" key="1">
    <source>
        <dbReference type="PROSITE" id="PS51208"/>
    </source>
</evidence>
<accession>A0A4R2P038</accession>
<evidence type="ECO:0000313" key="3">
    <source>
        <dbReference type="Proteomes" id="UP000295733"/>
    </source>
</evidence>
<dbReference type="EMBL" id="SLXL01000001">
    <property type="protein sequence ID" value="TCP27244.1"/>
    <property type="molecule type" value="Genomic_DNA"/>
</dbReference>
<dbReference type="Gene3D" id="2.40.128.130">
    <property type="entry name" value="Autotransporter beta-domain"/>
    <property type="match status" value="1"/>
</dbReference>
<comment type="caution">
    <text evidence="2">The sequence shown here is derived from an EMBL/GenBank/DDBJ whole genome shotgun (WGS) entry which is preliminary data.</text>
</comment>
<dbReference type="RefSeq" id="WP_132598459.1">
    <property type="nucleotide sequence ID" value="NZ_NRRP01000001.1"/>
</dbReference>
<dbReference type="PROSITE" id="PS51208">
    <property type="entry name" value="AUTOTRANSPORTER"/>
    <property type="match status" value="1"/>
</dbReference>
<dbReference type="Proteomes" id="UP000295733">
    <property type="component" value="Unassembled WGS sequence"/>
</dbReference>
<dbReference type="SUPFAM" id="SSF103515">
    <property type="entry name" value="Autotransporter"/>
    <property type="match status" value="1"/>
</dbReference>
<name>A0A4R2P038_RHOAD</name>
<sequence>MIDSTTTPTLTRAARRPVGEVFRSTTALAMLVMIGATGAASAQQWTGVVDTDYGTAGNWNPAAVPVAGDDVTIDAGIDVDVNAAFAADSLLQSSGTMTVGAAGDIDFVTGSGAVEFRHAAALQIDAGGQMDANQFTVSNAATVSIDGTLAAPTHVKGTGSLGVNAGGTLNGDLLMTGTAPMVTIANGGTLTGTATVNRGTLTNDGAIGGGIDTTGGDATVDVQIGATGTVAGAVTHGAGTLTNGGALNGGLSVGNGATATVTAGGSVTGGTTVSLGTLNLNSGSTTDGVTLNGGQNGGEVNASGTINGPVTVNGGEFNTDGTINGNVVTNGGQMNAEGTIVGDIDINSGSGFFTTGALTHTGNLDNDGGLHIEGGSMTTSGTFNNTGQLFLSNGRQITFGGAMTNTGTIGLGGGVPGATTVTVGGSVIGGVGSTFDLQNGAAGDGITIKGNLTTAGANANTVQVDADLRVTNAGTADVVTVNGTLDGAVVIDVDSILTGGVYTLQETPITIMDANAFGGTMSYQLTGDLPTNTGLVLYSLIDDPAAADIQLFSELNPALGGVAGTIASVEGLLSTTGNRPSGAYVSGIAYDAPGNCSTGSWARVSGGRIDADTVTNNGTTASKSLGRVEYAGIQGGLDFGCFEAFDGGWDISGGLLIGMNTGNTGQQATVGTPAVTTITASDFDQYFFGGYVAATSGNWSGELQLRQANTDYTFSNIALDMRDADVDSESTSLSGSMTYRIDMQNGLALLPSVGFNLTRSSTGALFFEDAGGTTLGRLDLSDHTYKTGFVGATLSNTTVNEAAMSATNAFATATYHVDFSGDRASRFTSFDGVTSAKLTTGEVGDFAELSAGFNHVQVLSNTPGQIRQVNYGFRADYRFGGDVQGMGLTGQMRLQF</sequence>
<protein>
    <recommendedName>
        <fullName evidence="1">Autotransporter domain-containing protein</fullName>
    </recommendedName>
</protein>